<dbReference type="AlphaFoldDB" id="A0A8K0PA26"/>
<comment type="caution">
    <text evidence="1">The sequence shown here is derived from an EMBL/GenBank/DDBJ whole genome shotgun (WGS) entry which is preliminary data.</text>
</comment>
<keyword evidence="2" id="KW-1185">Reference proteome</keyword>
<dbReference type="EMBL" id="KZ308992">
    <property type="protein sequence ID" value="KAG8236134.1"/>
    <property type="molecule type" value="Genomic_DNA"/>
</dbReference>
<dbReference type="PANTHER" id="PTHR47331:SF5">
    <property type="entry name" value="RIBONUCLEASE H"/>
    <property type="match status" value="1"/>
</dbReference>
<sequence length="108" mass="12143">MVLDAPLEHQAQDIDSFLFEENSEGYIGKILQLIWQTTSDAFSFHIQYNLVPTTKKAILSKVSCLYDPLGFIALVVFVGKCILQRVWQLGVGWDEVLPDDVSLPSQEA</sequence>
<proteinExistence type="predicted"/>
<reference evidence="1" key="2">
    <citation type="submission" date="2017-10" db="EMBL/GenBank/DDBJ databases">
        <title>Ladona fulva Genome sequencing and assembly.</title>
        <authorList>
            <person name="Murali S."/>
            <person name="Richards S."/>
            <person name="Bandaranaike D."/>
            <person name="Bellair M."/>
            <person name="Blankenburg K."/>
            <person name="Chao H."/>
            <person name="Dinh H."/>
            <person name="Doddapaneni H."/>
            <person name="Dugan-Rocha S."/>
            <person name="Elkadiri S."/>
            <person name="Gnanaolivu R."/>
            <person name="Hernandez B."/>
            <person name="Skinner E."/>
            <person name="Javaid M."/>
            <person name="Lee S."/>
            <person name="Li M."/>
            <person name="Ming W."/>
            <person name="Munidasa M."/>
            <person name="Muniz J."/>
            <person name="Nguyen L."/>
            <person name="Hughes D."/>
            <person name="Osuji N."/>
            <person name="Pu L.-L."/>
            <person name="Puazo M."/>
            <person name="Qu C."/>
            <person name="Quiroz J."/>
            <person name="Raj R."/>
            <person name="Weissenberger G."/>
            <person name="Xin Y."/>
            <person name="Zou X."/>
            <person name="Han Y."/>
            <person name="Worley K."/>
            <person name="Muzny D."/>
            <person name="Gibbs R."/>
        </authorList>
    </citation>
    <scope>NUCLEOTIDE SEQUENCE</scope>
    <source>
        <strain evidence="1">Sampled in the wild</strain>
    </source>
</reference>
<name>A0A8K0PA26_LADFU</name>
<accession>A0A8K0PA26</accession>
<dbReference type="OrthoDB" id="8065733at2759"/>
<gene>
    <name evidence="1" type="ORF">J437_LFUL001606</name>
</gene>
<reference evidence="1" key="1">
    <citation type="submission" date="2013-04" db="EMBL/GenBank/DDBJ databases">
        <authorList>
            <person name="Qu J."/>
            <person name="Murali S.C."/>
            <person name="Bandaranaike D."/>
            <person name="Bellair M."/>
            <person name="Blankenburg K."/>
            <person name="Chao H."/>
            <person name="Dinh H."/>
            <person name="Doddapaneni H."/>
            <person name="Downs B."/>
            <person name="Dugan-Rocha S."/>
            <person name="Elkadiri S."/>
            <person name="Gnanaolivu R.D."/>
            <person name="Hernandez B."/>
            <person name="Javaid M."/>
            <person name="Jayaseelan J.C."/>
            <person name="Lee S."/>
            <person name="Li M."/>
            <person name="Ming W."/>
            <person name="Munidasa M."/>
            <person name="Muniz J."/>
            <person name="Nguyen L."/>
            <person name="Ongeri F."/>
            <person name="Osuji N."/>
            <person name="Pu L.-L."/>
            <person name="Puazo M."/>
            <person name="Qu C."/>
            <person name="Quiroz J."/>
            <person name="Raj R."/>
            <person name="Weissenberger G."/>
            <person name="Xin Y."/>
            <person name="Zou X."/>
            <person name="Han Y."/>
            <person name="Richards S."/>
            <person name="Worley K."/>
            <person name="Muzny D."/>
            <person name="Gibbs R."/>
        </authorList>
    </citation>
    <scope>NUCLEOTIDE SEQUENCE</scope>
    <source>
        <strain evidence="1">Sampled in the wild</strain>
    </source>
</reference>
<dbReference type="PANTHER" id="PTHR47331">
    <property type="entry name" value="PHD-TYPE DOMAIN-CONTAINING PROTEIN"/>
    <property type="match status" value="1"/>
</dbReference>
<dbReference type="InterPro" id="IPR008042">
    <property type="entry name" value="Retrotrans_Pao"/>
</dbReference>
<evidence type="ECO:0000313" key="1">
    <source>
        <dbReference type="EMBL" id="KAG8236134.1"/>
    </source>
</evidence>
<dbReference type="Proteomes" id="UP000792457">
    <property type="component" value="Unassembled WGS sequence"/>
</dbReference>
<organism evidence="1 2">
    <name type="scientific">Ladona fulva</name>
    <name type="common">Scarce chaser dragonfly</name>
    <name type="synonym">Libellula fulva</name>
    <dbReference type="NCBI Taxonomy" id="123851"/>
    <lineage>
        <taxon>Eukaryota</taxon>
        <taxon>Metazoa</taxon>
        <taxon>Ecdysozoa</taxon>
        <taxon>Arthropoda</taxon>
        <taxon>Hexapoda</taxon>
        <taxon>Insecta</taxon>
        <taxon>Pterygota</taxon>
        <taxon>Palaeoptera</taxon>
        <taxon>Odonata</taxon>
        <taxon>Epiprocta</taxon>
        <taxon>Anisoptera</taxon>
        <taxon>Libelluloidea</taxon>
        <taxon>Libellulidae</taxon>
        <taxon>Ladona</taxon>
    </lineage>
</organism>
<evidence type="ECO:0000313" key="2">
    <source>
        <dbReference type="Proteomes" id="UP000792457"/>
    </source>
</evidence>
<protein>
    <submittedName>
        <fullName evidence="1">Uncharacterized protein</fullName>
    </submittedName>
</protein>
<dbReference type="Pfam" id="PF05380">
    <property type="entry name" value="Peptidase_A17"/>
    <property type="match status" value="1"/>
</dbReference>